<accession>A0A0R2L0X7</accession>
<dbReference type="PANTHER" id="PTHR43479:SF7">
    <property type="entry name" value="TETR-FAMILY TRANSCRIPTIONAL REGULATOR"/>
    <property type="match status" value="1"/>
</dbReference>
<evidence type="ECO:0000259" key="3">
    <source>
        <dbReference type="PROSITE" id="PS50977"/>
    </source>
</evidence>
<dbReference type="Pfam" id="PF00440">
    <property type="entry name" value="TetR_N"/>
    <property type="match status" value="1"/>
</dbReference>
<keyword evidence="5" id="KW-1185">Reference proteome</keyword>
<dbReference type="InterPro" id="IPR009057">
    <property type="entry name" value="Homeodomain-like_sf"/>
</dbReference>
<feature type="domain" description="HTH tetR-type" evidence="3">
    <location>
        <begin position="27"/>
        <end position="87"/>
    </location>
</feature>
<dbReference type="Proteomes" id="UP000051139">
    <property type="component" value="Unassembled WGS sequence"/>
</dbReference>
<evidence type="ECO:0000313" key="5">
    <source>
        <dbReference type="Proteomes" id="UP000051139"/>
    </source>
</evidence>
<dbReference type="InterPro" id="IPR001647">
    <property type="entry name" value="HTH_TetR"/>
</dbReference>
<name>A0A0R2L0X7_9LACO</name>
<dbReference type="PATRIC" id="fig|348151.3.peg.1947"/>
<sequence length="202" mass="22517">MIAARKAMITAGYLLKEDLFMPTKKQLHTRNLIIQTMYGLLQHKPFSAITTADICSAAAIHHTTFYRYFTDKYALLGATLTDTCAPIITLMTQGMTFLDALLQLIDQNRTVMLNITAHNQRNDVYYDLVQIFAQQLTLAATTEITMTDPLLVKLQAADNLDYAAHAVAGMIVGVLIGWADGSRSAEPNDLQTLFSERFLQLL</sequence>
<protein>
    <recommendedName>
        <fullName evidence="3">HTH tetR-type domain-containing protein</fullName>
    </recommendedName>
</protein>
<dbReference type="GO" id="GO:0003677">
    <property type="term" value="F:DNA binding"/>
    <property type="evidence" value="ECO:0007669"/>
    <property type="project" value="UniProtKB-UniRule"/>
</dbReference>
<comment type="caution">
    <text evidence="4">The sequence shown here is derived from an EMBL/GenBank/DDBJ whole genome shotgun (WGS) entry which is preliminary data.</text>
</comment>
<dbReference type="STRING" id="348151.IV55_GL001895"/>
<dbReference type="AlphaFoldDB" id="A0A0R2L0X7"/>
<feature type="DNA-binding region" description="H-T-H motif" evidence="2">
    <location>
        <begin position="50"/>
        <end position="69"/>
    </location>
</feature>
<evidence type="ECO:0000256" key="2">
    <source>
        <dbReference type="PROSITE-ProRule" id="PRU00335"/>
    </source>
</evidence>
<dbReference type="SUPFAM" id="SSF46689">
    <property type="entry name" value="Homeodomain-like"/>
    <property type="match status" value="1"/>
</dbReference>
<evidence type="ECO:0000256" key="1">
    <source>
        <dbReference type="ARBA" id="ARBA00023125"/>
    </source>
</evidence>
<gene>
    <name evidence="4" type="ORF">IV55_GL001895</name>
</gene>
<reference evidence="4 5" key="1">
    <citation type="journal article" date="2015" name="Genome Announc.">
        <title>Expanding the biotechnology potential of lactobacilli through comparative genomics of 213 strains and associated genera.</title>
        <authorList>
            <person name="Sun Z."/>
            <person name="Harris H.M."/>
            <person name="McCann A."/>
            <person name="Guo C."/>
            <person name="Argimon S."/>
            <person name="Zhang W."/>
            <person name="Yang X."/>
            <person name="Jeffery I.B."/>
            <person name="Cooney J.C."/>
            <person name="Kagawa T.F."/>
            <person name="Liu W."/>
            <person name="Song Y."/>
            <person name="Salvetti E."/>
            <person name="Wrobel A."/>
            <person name="Rasinkangas P."/>
            <person name="Parkhill J."/>
            <person name="Rea M.C."/>
            <person name="O'Sullivan O."/>
            <person name="Ritari J."/>
            <person name="Douillard F.P."/>
            <person name="Paul Ross R."/>
            <person name="Yang R."/>
            <person name="Briner A.E."/>
            <person name="Felis G.E."/>
            <person name="de Vos W.M."/>
            <person name="Barrangou R."/>
            <person name="Klaenhammer T.R."/>
            <person name="Caufield P.W."/>
            <person name="Cui Y."/>
            <person name="Zhang H."/>
            <person name="O'Toole P.W."/>
        </authorList>
    </citation>
    <scope>NUCLEOTIDE SEQUENCE [LARGE SCALE GENOMIC DNA]</scope>
    <source>
        <strain evidence="4 5">DSM 22696</strain>
    </source>
</reference>
<dbReference type="PANTHER" id="PTHR43479">
    <property type="entry name" value="ACREF/ENVCD OPERON REPRESSOR-RELATED"/>
    <property type="match status" value="1"/>
</dbReference>
<organism evidence="4 5">
    <name type="scientific">Furfurilactobacillus siliginis</name>
    <dbReference type="NCBI Taxonomy" id="348151"/>
    <lineage>
        <taxon>Bacteria</taxon>
        <taxon>Bacillati</taxon>
        <taxon>Bacillota</taxon>
        <taxon>Bacilli</taxon>
        <taxon>Lactobacillales</taxon>
        <taxon>Lactobacillaceae</taxon>
        <taxon>Furfurilactobacillus</taxon>
    </lineage>
</organism>
<dbReference type="EMBL" id="JQCB01000008">
    <property type="protein sequence ID" value="KRN95435.1"/>
    <property type="molecule type" value="Genomic_DNA"/>
</dbReference>
<dbReference type="Gene3D" id="1.10.357.10">
    <property type="entry name" value="Tetracycline Repressor, domain 2"/>
    <property type="match status" value="1"/>
</dbReference>
<evidence type="ECO:0000313" key="4">
    <source>
        <dbReference type="EMBL" id="KRN95435.1"/>
    </source>
</evidence>
<proteinExistence type="predicted"/>
<dbReference type="InterPro" id="IPR050624">
    <property type="entry name" value="HTH-type_Tx_Regulator"/>
</dbReference>
<keyword evidence="1 2" id="KW-0238">DNA-binding</keyword>
<dbReference type="PROSITE" id="PS50977">
    <property type="entry name" value="HTH_TETR_2"/>
    <property type="match status" value="1"/>
</dbReference>